<evidence type="ECO:0000313" key="2">
    <source>
        <dbReference type="EMBL" id="KAF5533894.1"/>
    </source>
</evidence>
<dbReference type="InterPro" id="IPR011009">
    <property type="entry name" value="Kinase-like_dom_sf"/>
</dbReference>
<reference evidence="2 3" key="1">
    <citation type="submission" date="2020-05" db="EMBL/GenBank/DDBJ databases">
        <title>Identification and distribution of gene clusters putatively required for synthesis of sphingolipid metabolism inhibitors in phylogenetically diverse species of the filamentous fungus Fusarium.</title>
        <authorList>
            <person name="Kim H.-S."/>
            <person name="Busman M."/>
            <person name="Brown D.W."/>
            <person name="Divon H."/>
            <person name="Uhlig S."/>
            <person name="Proctor R.H."/>
        </authorList>
    </citation>
    <scope>NUCLEOTIDE SEQUENCE [LARGE SCALE GENOMIC DNA]</scope>
    <source>
        <strain evidence="2 3">NRRL 53147</strain>
    </source>
</reference>
<dbReference type="SUPFAM" id="SSF56112">
    <property type="entry name" value="Protein kinase-like (PK-like)"/>
    <property type="match status" value="1"/>
</dbReference>
<dbReference type="PANTHER" id="PTHR23020:SF41">
    <property type="entry name" value="AMINOGLYCOSIDE PHOSPHOTRANSFERASE DOMAIN-CONTAINING PROTEIN"/>
    <property type="match status" value="1"/>
</dbReference>
<evidence type="ECO:0000313" key="3">
    <source>
        <dbReference type="Proteomes" id="UP000522262"/>
    </source>
</evidence>
<dbReference type="Proteomes" id="UP000522262">
    <property type="component" value="Unassembled WGS sequence"/>
</dbReference>
<feature type="domain" description="CHK kinase-like" evidence="1">
    <location>
        <begin position="225"/>
        <end position="409"/>
    </location>
</feature>
<dbReference type="AlphaFoldDB" id="A0A8H5ICP6"/>
<name>A0A8H5ICP6_9HYPO</name>
<dbReference type="PANTHER" id="PTHR23020">
    <property type="entry name" value="UNCHARACTERIZED NUCLEAR HORMONE RECEPTOR-RELATED"/>
    <property type="match status" value="1"/>
</dbReference>
<dbReference type="InterPro" id="IPR004119">
    <property type="entry name" value="EcKL"/>
</dbReference>
<dbReference type="EMBL" id="JAAOAM010000318">
    <property type="protein sequence ID" value="KAF5533894.1"/>
    <property type="molecule type" value="Genomic_DNA"/>
</dbReference>
<evidence type="ECO:0000259" key="1">
    <source>
        <dbReference type="SMART" id="SM00587"/>
    </source>
</evidence>
<comment type="caution">
    <text evidence="2">The sequence shown here is derived from an EMBL/GenBank/DDBJ whole genome shotgun (WGS) entry which is preliminary data.</text>
</comment>
<gene>
    <name evidence="2" type="ORF">FMEXI_11569</name>
</gene>
<sequence>MLRLSCESEKSQDSGKVCSEERLQPDQVVAYNAHVEFDQRSYTSLGLFTGEVGIGGHVDVRTSDDGCDQDTAASISILLSRNQPDVFPRDQLCFGGDSVTESRAPRGTFNSERPLPLTPDEVTAEWLSEALGVAVKGFKISSVIHGTSSKVFVDLAFGDGVETEIPSRVVLKGGFNPVIGERVPQMLPTYRREAEFYFHVAPQTTMLLPKIWFTGTDTVNGQGIFIISDVSSEATFGAPLEPWTPERVGEGLKQLASLHAKTWNTSEEKYPWLFGRDGTKLENPVRNIILALLEPAPWGARFDEKVQLPVAKELLDPDRIRRAFQALWKYADADQKYYSLIHGDDHIENTLVANDGTPGFIDWQGLQHGPSVLDLAYFLTGALTVEDKRKHETGLVDTYLEALHREGGPKVTREDLWDDYRRYSLQGFLWAMTSQTMQSDEVVFAMAERYSDCIVDHGTLKLLGV</sequence>
<dbReference type="InterPro" id="IPR052961">
    <property type="entry name" value="Oxido-Kinase-like_Enzymes"/>
</dbReference>
<accession>A0A8H5ICP6</accession>
<organism evidence="2 3">
    <name type="scientific">Fusarium mexicanum</name>
    <dbReference type="NCBI Taxonomy" id="751941"/>
    <lineage>
        <taxon>Eukaryota</taxon>
        <taxon>Fungi</taxon>
        <taxon>Dikarya</taxon>
        <taxon>Ascomycota</taxon>
        <taxon>Pezizomycotina</taxon>
        <taxon>Sordariomycetes</taxon>
        <taxon>Hypocreomycetidae</taxon>
        <taxon>Hypocreales</taxon>
        <taxon>Nectriaceae</taxon>
        <taxon>Fusarium</taxon>
        <taxon>Fusarium fujikuroi species complex</taxon>
    </lineage>
</organism>
<proteinExistence type="predicted"/>
<dbReference type="Pfam" id="PF02958">
    <property type="entry name" value="EcKL"/>
    <property type="match status" value="1"/>
</dbReference>
<protein>
    <recommendedName>
        <fullName evidence="1">CHK kinase-like domain-containing protein</fullName>
    </recommendedName>
</protein>
<dbReference type="SMART" id="SM00587">
    <property type="entry name" value="CHK"/>
    <property type="match status" value="1"/>
</dbReference>
<keyword evidence="3" id="KW-1185">Reference proteome</keyword>
<dbReference type="Gene3D" id="3.90.1200.10">
    <property type="match status" value="1"/>
</dbReference>
<dbReference type="InterPro" id="IPR015897">
    <property type="entry name" value="CHK_kinase-like"/>
</dbReference>